<name>A0A6N8JAK1_9BACT</name>
<dbReference type="Pfam" id="PF04264">
    <property type="entry name" value="YceI"/>
    <property type="match status" value="1"/>
</dbReference>
<reference evidence="3 4" key="1">
    <citation type="submission" date="2019-12" db="EMBL/GenBank/DDBJ databases">
        <title>The draft genomic sequence of strain Chitinophaga oryziterrae JCM 16595.</title>
        <authorList>
            <person name="Zhang X."/>
        </authorList>
    </citation>
    <scope>NUCLEOTIDE SEQUENCE [LARGE SCALE GENOMIC DNA]</scope>
    <source>
        <strain evidence="3 4">JCM 16595</strain>
    </source>
</reference>
<keyword evidence="1" id="KW-0732">Signal</keyword>
<gene>
    <name evidence="3" type="ORF">GO495_11850</name>
</gene>
<dbReference type="RefSeq" id="WP_157299886.1">
    <property type="nucleotide sequence ID" value="NZ_BAAAZB010000007.1"/>
</dbReference>
<accession>A0A6N8JAK1</accession>
<dbReference type="SMART" id="SM00867">
    <property type="entry name" value="YceI"/>
    <property type="match status" value="1"/>
</dbReference>
<dbReference type="InterPro" id="IPR036761">
    <property type="entry name" value="TTHA0802/YceI-like_sf"/>
</dbReference>
<feature type="signal peptide" evidence="1">
    <location>
        <begin position="1"/>
        <end position="18"/>
    </location>
</feature>
<dbReference type="AlphaFoldDB" id="A0A6N8JAK1"/>
<organism evidence="3 4">
    <name type="scientific">Chitinophaga oryziterrae</name>
    <dbReference type="NCBI Taxonomy" id="1031224"/>
    <lineage>
        <taxon>Bacteria</taxon>
        <taxon>Pseudomonadati</taxon>
        <taxon>Bacteroidota</taxon>
        <taxon>Chitinophagia</taxon>
        <taxon>Chitinophagales</taxon>
        <taxon>Chitinophagaceae</taxon>
        <taxon>Chitinophaga</taxon>
    </lineage>
</organism>
<dbReference type="EMBL" id="WRXO01000002">
    <property type="protein sequence ID" value="MVT41279.1"/>
    <property type="molecule type" value="Genomic_DNA"/>
</dbReference>
<feature type="chain" id="PRO_5027098287" evidence="1">
    <location>
        <begin position="19"/>
        <end position="176"/>
    </location>
</feature>
<keyword evidence="4" id="KW-1185">Reference proteome</keyword>
<proteinExistence type="predicted"/>
<evidence type="ECO:0000313" key="3">
    <source>
        <dbReference type="EMBL" id="MVT41279.1"/>
    </source>
</evidence>
<dbReference type="Gene3D" id="2.40.128.110">
    <property type="entry name" value="Lipid/polyisoprenoid-binding, YceI-like"/>
    <property type="match status" value="1"/>
</dbReference>
<evidence type="ECO:0000313" key="4">
    <source>
        <dbReference type="Proteomes" id="UP000468388"/>
    </source>
</evidence>
<comment type="caution">
    <text evidence="3">The sequence shown here is derived from an EMBL/GenBank/DDBJ whole genome shotgun (WGS) entry which is preliminary data.</text>
</comment>
<feature type="domain" description="Lipid/polyisoprenoid-binding YceI-like" evidence="2">
    <location>
        <begin position="26"/>
        <end position="176"/>
    </location>
</feature>
<dbReference type="InterPro" id="IPR007372">
    <property type="entry name" value="Lipid/polyisoprenoid-bd_YceI"/>
</dbReference>
<dbReference type="SUPFAM" id="SSF101874">
    <property type="entry name" value="YceI-like"/>
    <property type="match status" value="1"/>
</dbReference>
<evidence type="ECO:0000256" key="1">
    <source>
        <dbReference type="SAM" id="SignalP"/>
    </source>
</evidence>
<evidence type="ECO:0000259" key="2">
    <source>
        <dbReference type="SMART" id="SM00867"/>
    </source>
</evidence>
<dbReference type="PANTHER" id="PTHR34406:SF1">
    <property type="entry name" value="PROTEIN YCEI"/>
    <property type="match status" value="1"/>
</dbReference>
<protein>
    <submittedName>
        <fullName evidence="3">Polyisoprenoid-binding protein</fullName>
    </submittedName>
</protein>
<dbReference type="Proteomes" id="UP000468388">
    <property type="component" value="Unassembled WGS sequence"/>
</dbReference>
<dbReference type="OrthoDB" id="9811006at2"/>
<dbReference type="PANTHER" id="PTHR34406">
    <property type="entry name" value="PROTEIN YCEI"/>
    <property type="match status" value="1"/>
</dbReference>
<sequence length="176" mass="18895">MKKALYPIAALLIVIASAFTVLPPQDYKIADGYSVKFSASGASGIFRTLKGDISFDEKNLAASKFNVTIDVTSINTGNGLKNTHAKGGNWFDAKKYPEIKFVSKEILKSGSGYTAKGELEMHGVKKEFSIPFTFVKNGNGGTFSSKFDVNRTDFGIGSPGGKVDDVIKLEVSVPVQ</sequence>